<keyword evidence="2" id="KW-0805">Transcription regulation</keyword>
<dbReference type="InterPro" id="IPR039420">
    <property type="entry name" value="WalR-like"/>
</dbReference>
<dbReference type="InterPro" id="IPR058245">
    <property type="entry name" value="NreC/VraR/RcsB-like_REC"/>
</dbReference>
<name>A0A1H9F6H2_9ACTN</name>
<gene>
    <name evidence="7" type="ORF">SAMN05421756_103166</name>
</gene>
<evidence type="ECO:0000313" key="8">
    <source>
        <dbReference type="Proteomes" id="UP000198504"/>
    </source>
</evidence>
<accession>A0A1H9F6H2</accession>
<dbReference type="GO" id="GO:0006355">
    <property type="term" value="P:regulation of DNA-templated transcription"/>
    <property type="evidence" value="ECO:0007669"/>
    <property type="project" value="InterPro"/>
</dbReference>
<dbReference type="Pfam" id="PF00072">
    <property type="entry name" value="Response_reg"/>
    <property type="match status" value="1"/>
</dbReference>
<dbReference type="GO" id="GO:0000160">
    <property type="term" value="P:phosphorelay signal transduction system"/>
    <property type="evidence" value="ECO:0007669"/>
    <property type="project" value="InterPro"/>
</dbReference>
<dbReference type="PANTHER" id="PTHR43214:SF24">
    <property type="entry name" value="TRANSCRIPTIONAL REGULATORY PROTEIN NARL-RELATED"/>
    <property type="match status" value="1"/>
</dbReference>
<evidence type="ECO:0000313" key="7">
    <source>
        <dbReference type="EMBL" id="SEQ33475.1"/>
    </source>
</evidence>
<evidence type="ECO:0000256" key="2">
    <source>
        <dbReference type="ARBA" id="ARBA00023015"/>
    </source>
</evidence>
<reference evidence="8" key="1">
    <citation type="submission" date="2016-10" db="EMBL/GenBank/DDBJ databases">
        <authorList>
            <person name="Varghese N."/>
            <person name="Submissions S."/>
        </authorList>
    </citation>
    <scope>NUCLEOTIDE SEQUENCE [LARGE SCALE GENOMIC DNA]</scope>
    <source>
        <strain evidence="8">CGMCC 4.6856</strain>
    </source>
</reference>
<protein>
    <submittedName>
        <fullName evidence="7">DNA-binding response regulator, NarL/FixJ family, contains REC and HTH domains</fullName>
    </submittedName>
</protein>
<dbReference type="Gene3D" id="3.40.50.2300">
    <property type="match status" value="1"/>
</dbReference>
<dbReference type="SUPFAM" id="SSF46894">
    <property type="entry name" value="C-terminal effector domain of the bipartite response regulators"/>
    <property type="match status" value="1"/>
</dbReference>
<keyword evidence="8" id="KW-1185">Reference proteome</keyword>
<feature type="modified residue" description="4-aspartylphosphate" evidence="5">
    <location>
        <position position="52"/>
    </location>
</feature>
<dbReference type="InterPro" id="IPR016032">
    <property type="entry name" value="Sig_transdc_resp-reg_C-effctor"/>
</dbReference>
<evidence type="ECO:0000256" key="4">
    <source>
        <dbReference type="ARBA" id="ARBA00023163"/>
    </source>
</evidence>
<dbReference type="STRING" id="1036181.SAMN05421756_103166"/>
<dbReference type="SMART" id="SM00421">
    <property type="entry name" value="HTH_LUXR"/>
    <property type="match status" value="1"/>
</dbReference>
<organism evidence="7 8">
    <name type="scientific">Microlunatus flavus</name>
    <dbReference type="NCBI Taxonomy" id="1036181"/>
    <lineage>
        <taxon>Bacteria</taxon>
        <taxon>Bacillati</taxon>
        <taxon>Actinomycetota</taxon>
        <taxon>Actinomycetes</taxon>
        <taxon>Propionibacteriales</taxon>
        <taxon>Propionibacteriaceae</taxon>
        <taxon>Microlunatus</taxon>
    </lineage>
</organism>
<dbReference type="Pfam" id="PF00196">
    <property type="entry name" value="GerE"/>
    <property type="match status" value="1"/>
</dbReference>
<dbReference type="AlphaFoldDB" id="A0A1H9F6H2"/>
<dbReference type="OrthoDB" id="4135368at2"/>
<evidence type="ECO:0000256" key="5">
    <source>
        <dbReference type="PROSITE-ProRule" id="PRU00169"/>
    </source>
</evidence>
<dbReference type="EMBL" id="FOFA01000003">
    <property type="protein sequence ID" value="SEQ33475.1"/>
    <property type="molecule type" value="Genomic_DNA"/>
</dbReference>
<keyword evidence="4" id="KW-0804">Transcription</keyword>
<dbReference type="GO" id="GO:0003677">
    <property type="term" value="F:DNA binding"/>
    <property type="evidence" value="ECO:0007669"/>
    <property type="project" value="UniProtKB-KW"/>
</dbReference>
<dbReference type="Proteomes" id="UP000198504">
    <property type="component" value="Unassembled WGS sequence"/>
</dbReference>
<dbReference type="RefSeq" id="WP_091178844.1">
    <property type="nucleotide sequence ID" value="NZ_FOFA01000003.1"/>
</dbReference>
<feature type="domain" description="Response regulatory" evidence="6">
    <location>
        <begin position="2"/>
        <end position="122"/>
    </location>
</feature>
<evidence type="ECO:0000259" key="6">
    <source>
        <dbReference type="PROSITE" id="PS50110"/>
    </source>
</evidence>
<evidence type="ECO:0000256" key="3">
    <source>
        <dbReference type="ARBA" id="ARBA00023125"/>
    </source>
</evidence>
<keyword evidence="3 7" id="KW-0238">DNA-binding</keyword>
<dbReference type="PROSITE" id="PS50110">
    <property type="entry name" value="RESPONSE_REGULATORY"/>
    <property type="match status" value="1"/>
</dbReference>
<dbReference type="InterPro" id="IPR000792">
    <property type="entry name" value="Tscrpt_reg_LuxR_C"/>
</dbReference>
<proteinExistence type="predicted"/>
<evidence type="ECO:0000256" key="1">
    <source>
        <dbReference type="ARBA" id="ARBA00022553"/>
    </source>
</evidence>
<dbReference type="SUPFAM" id="SSF52172">
    <property type="entry name" value="CheY-like"/>
    <property type="match status" value="1"/>
</dbReference>
<keyword evidence="1 5" id="KW-0597">Phosphoprotein</keyword>
<sequence length="221" mass="24229">MRLIIGEDEVLLRAGLSRLLTDEGYDVVATASNAPDLVAATRALHPDLVITDIRMPPTHTRDGIEAALLLREETPTLAVLVLSQYVDSAGATELLGRGSRGVGYLLKQRIMDVDPFLRGVRDVLDGGTLVDPSVVESMMRRRRVDNPIERLSPRRRETLALMAQGMSNARIAEELVVTEHAVARNISAIFDTLGLPPSTSEHRRVLAVLKYLERGPSEHPG</sequence>
<dbReference type="InterPro" id="IPR011006">
    <property type="entry name" value="CheY-like_superfamily"/>
</dbReference>
<dbReference type="PANTHER" id="PTHR43214">
    <property type="entry name" value="TWO-COMPONENT RESPONSE REGULATOR"/>
    <property type="match status" value="1"/>
</dbReference>
<dbReference type="InterPro" id="IPR001789">
    <property type="entry name" value="Sig_transdc_resp-reg_receiver"/>
</dbReference>
<dbReference type="SMART" id="SM00448">
    <property type="entry name" value="REC"/>
    <property type="match status" value="1"/>
</dbReference>
<dbReference type="CDD" id="cd17535">
    <property type="entry name" value="REC_NarL-like"/>
    <property type="match status" value="1"/>
</dbReference>